<name>A0A448WY39_9PLAT</name>
<sequence length="207" mass="22495">MYELKIRWDQQAFCEAELTTWLQSKEAEVGLAISAVTPSSCTATVAAYSTLVNSLEKAGLQALREQIIGRRPVLLKLAQRRCQLEAATATTSKSSCHLFTSPGSPIAILSQQTVDLLARLDEALSTRQVLLNDALAAARLGNETGLDAGLKLVVQRAVDLEESLRNVQQPIQGDIEEYCLAVIVSMGRLLSINLEKGDSPTMEAYFS</sequence>
<dbReference type="Proteomes" id="UP000784294">
    <property type="component" value="Unassembled WGS sequence"/>
</dbReference>
<organism evidence="1 2">
    <name type="scientific">Protopolystoma xenopodis</name>
    <dbReference type="NCBI Taxonomy" id="117903"/>
    <lineage>
        <taxon>Eukaryota</taxon>
        <taxon>Metazoa</taxon>
        <taxon>Spiralia</taxon>
        <taxon>Lophotrochozoa</taxon>
        <taxon>Platyhelminthes</taxon>
        <taxon>Monogenea</taxon>
        <taxon>Polyopisthocotylea</taxon>
        <taxon>Polystomatidea</taxon>
        <taxon>Polystomatidae</taxon>
        <taxon>Protopolystoma</taxon>
    </lineage>
</organism>
<dbReference type="EMBL" id="CAAALY010060132">
    <property type="protein sequence ID" value="VEL23125.1"/>
    <property type="molecule type" value="Genomic_DNA"/>
</dbReference>
<comment type="caution">
    <text evidence="1">The sequence shown here is derived from an EMBL/GenBank/DDBJ whole genome shotgun (WGS) entry which is preliminary data.</text>
</comment>
<accession>A0A448WY39</accession>
<dbReference type="AlphaFoldDB" id="A0A448WY39"/>
<evidence type="ECO:0000313" key="1">
    <source>
        <dbReference type="EMBL" id="VEL23125.1"/>
    </source>
</evidence>
<evidence type="ECO:0000313" key="2">
    <source>
        <dbReference type="Proteomes" id="UP000784294"/>
    </source>
</evidence>
<protein>
    <submittedName>
        <fullName evidence="1">Uncharacterized protein</fullName>
    </submittedName>
</protein>
<reference evidence="1" key="1">
    <citation type="submission" date="2018-11" db="EMBL/GenBank/DDBJ databases">
        <authorList>
            <consortium name="Pathogen Informatics"/>
        </authorList>
    </citation>
    <scope>NUCLEOTIDE SEQUENCE</scope>
</reference>
<proteinExistence type="predicted"/>
<gene>
    <name evidence="1" type="ORF">PXEA_LOCUS16565</name>
</gene>
<keyword evidence="2" id="KW-1185">Reference proteome</keyword>